<comment type="subunit">
    <text evidence="8">Monomer. May interact with SFRS7 and SFRS9/SRP30C.</text>
</comment>
<evidence type="ECO:0000256" key="6">
    <source>
        <dbReference type="ARBA" id="ARBA00023242"/>
    </source>
</evidence>
<organism evidence="15 16">
    <name type="scientific">Merluccius polli</name>
    <name type="common">Benguela hake</name>
    <name type="synonym">Merluccius cadenati</name>
    <dbReference type="NCBI Taxonomy" id="89951"/>
    <lineage>
        <taxon>Eukaryota</taxon>
        <taxon>Metazoa</taxon>
        <taxon>Chordata</taxon>
        <taxon>Craniata</taxon>
        <taxon>Vertebrata</taxon>
        <taxon>Euteleostomi</taxon>
        <taxon>Actinopterygii</taxon>
        <taxon>Neopterygii</taxon>
        <taxon>Teleostei</taxon>
        <taxon>Neoteleostei</taxon>
        <taxon>Acanthomorphata</taxon>
        <taxon>Zeiogadaria</taxon>
        <taxon>Gadariae</taxon>
        <taxon>Gadiformes</taxon>
        <taxon>Gadoidei</taxon>
        <taxon>Merlucciidae</taxon>
        <taxon>Merluccius</taxon>
    </lineage>
</organism>
<dbReference type="InterPro" id="IPR016130">
    <property type="entry name" value="Tyr_Pase_AS"/>
</dbReference>
<evidence type="ECO:0000313" key="16">
    <source>
        <dbReference type="Proteomes" id="UP001174136"/>
    </source>
</evidence>
<comment type="similarity">
    <text evidence="2">Belongs to the protein-tyrosine phosphatase family. Non-receptor class dual specificity subfamily.</text>
</comment>
<evidence type="ECO:0000256" key="7">
    <source>
        <dbReference type="ARBA" id="ARBA00054725"/>
    </source>
</evidence>
<dbReference type="GO" id="GO:0003723">
    <property type="term" value="F:RNA binding"/>
    <property type="evidence" value="ECO:0007669"/>
    <property type="project" value="UniProtKB-KW"/>
</dbReference>
<evidence type="ECO:0000259" key="14">
    <source>
        <dbReference type="PROSITE" id="PS50056"/>
    </source>
</evidence>
<dbReference type="AlphaFoldDB" id="A0AA47NDU8"/>
<feature type="domain" description="Tyrosine-protein phosphatase" evidence="13">
    <location>
        <begin position="19"/>
        <end position="187"/>
    </location>
</feature>
<reference evidence="15" key="1">
    <citation type="journal article" date="2023" name="Front. Mar. Sci.">
        <title>A new Merluccius polli reference genome to investigate the effects of global change in West African waters.</title>
        <authorList>
            <person name="Mateo J.L."/>
            <person name="Blanco-Fernandez C."/>
            <person name="Garcia-Vazquez E."/>
            <person name="Machado-Schiaffino G."/>
        </authorList>
    </citation>
    <scope>NUCLEOTIDE SEQUENCE</scope>
    <source>
        <strain evidence="15">C29</strain>
        <tissue evidence="15">Fin</tissue>
    </source>
</reference>
<comment type="caution">
    <text evidence="15">The sequence shown here is derived from an EMBL/GenBank/DDBJ whole genome shotgun (WGS) entry which is preliminary data.</text>
</comment>
<evidence type="ECO:0000256" key="12">
    <source>
        <dbReference type="SAM" id="MobiDB-lite"/>
    </source>
</evidence>
<name>A0AA47NDU8_MERPO</name>
<dbReference type="PANTHER" id="PTHR10367">
    <property type="entry name" value="MRNA-CAPPING ENZYME"/>
    <property type="match status" value="1"/>
</dbReference>
<dbReference type="PROSITE" id="PS50056">
    <property type="entry name" value="TYR_PHOSPHATASE_2"/>
    <property type="match status" value="1"/>
</dbReference>
<dbReference type="InterPro" id="IPR020422">
    <property type="entry name" value="TYR_PHOSPHATASE_DUAL_dom"/>
</dbReference>
<evidence type="ECO:0000256" key="3">
    <source>
        <dbReference type="ARBA" id="ARBA00022801"/>
    </source>
</evidence>
<dbReference type="Gene3D" id="3.90.190.10">
    <property type="entry name" value="Protein tyrosine phosphatase superfamily"/>
    <property type="match status" value="1"/>
</dbReference>
<proteinExistence type="inferred from homology"/>
<keyword evidence="6" id="KW-0539">Nucleus</keyword>
<dbReference type="InterPro" id="IPR051029">
    <property type="entry name" value="mRNA_Capping_Enz/RNA_Phosphat"/>
</dbReference>
<dbReference type="GO" id="GO:0004721">
    <property type="term" value="F:phosphoprotein phosphatase activity"/>
    <property type="evidence" value="ECO:0007669"/>
    <property type="project" value="UniProtKB-KW"/>
</dbReference>
<feature type="domain" description="Tyrosine specific protein phosphatases" evidence="14">
    <location>
        <begin position="107"/>
        <end position="176"/>
    </location>
</feature>
<dbReference type="PANTHER" id="PTHR10367:SF9">
    <property type="entry name" value="DUAL-SPECIFICITY PHOSPHATASE 11 (RNA_RNP COMPLEX 1-INTERACTING)"/>
    <property type="match status" value="1"/>
</dbReference>
<dbReference type="PROSITE" id="PS50054">
    <property type="entry name" value="TYR_PHOSPHATASE_DUAL"/>
    <property type="match status" value="1"/>
</dbReference>
<dbReference type="InterPro" id="IPR000340">
    <property type="entry name" value="Dual-sp_phosphatase_cat-dom"/>
</dbReference>
<comment type="function">
    <text evidence="7">Possesses RNA 5'-triphosphatase and diphosphatase activities, but displays a poor protein-tyrosine phosphatase activity. In addition, has phosphatase activity with ATP, ADP and O-methylfluorescein phosphate (in vitro). Binds to RNA. May participate in nuclear mRNA metabolism.</text>
</comment>
<keyword evidence="4" id="KW-0694">RNA-binding</keyword>
<accession>A0AA47NDU8</accession>
<dbReference type="GO" id="GO:0005634">
    <property type="term" value="C:nucleus"/>
    <property type="evidence" value="ECO:0007669"/>
    <property type="project" value="UniProtKB-SubCell"/>
</dbReference>
<evidence type="ECO:0000256" key="5">
    <source>
        <dbReference type="ARBA" id="ARBA00022912"/>
    </source>
</evidence>
<dbReference type="FunFam" id="3.90.190.10:FF:000064">
    <property type="entry name" value="RNA/RNP complex-1-interacting phosphatase homolog"/>
    <property type="match status" value="1"/>
</dbReference>
<dbReference type="InterPro" id="IPR029021">
    <property type="entry name" value="Prot-tyrosine_phosphatase-like"/>
</dbReference>
<dbReference type="Pfam" id="PF00782">
    <property type="entry name" value="DSPc"/>
    <property type="match status" value="1"/>
</dbReference>
<evidence type="ECO:0000313" key="15">
    <source>
        <dbReference type="EMBL" id="KAK0156431.1"/>
    </source>
</evidence>
<keyword evidence="5" id="KW-0904">Protein phosphatase</keyword>
<comment type="subcellular location">
    <subcellularLocation>
        <location evidence="1">Nucleus</location>
    </subcellularLocation>
</comment>
<keyword evidence="16" id="KW-1185">Reference proteome</keyword>
<evidence type="ECO:0000256" key="4">
    <source>
        <dbReference type="ARBA" id="ARBA00022884"/>
    </source>
</evidence>
<evidence type="ECO:0000256" key="1">
    <source>
        <dbReference type="ARBA" id="ARBA00004123"/>
    </source>
</evidence>
<sequence>MPHNKNRNGIPDRWLDYQNVGKRIPGTRFISFKVPLKRALSRSLNQSEVFGPRELLDALEKQKEELGLIIDLTFTTRYYKLEDIPDSLLCVKIFTAGHEVPSEETILSFKQAVNSFLQDNKDNDKLIGVHCTHGLNRTGYLVCRYLIDVDGVDPKKAIELFNLSRGHTMERENYLKDLQSGPKRSNTGMKECKQEAQRGRAVCRPSSNHTDYREDRHSHSDNRFSHGPLLQRGWSHGLQETRGNHPPPHLSNPLPLPSPPPRSLSHWGQAQAHWRQPFYMEQSSRHRPSHPKPAWIQASHHNVRRSRDQRHPPASGSFYSNQTRYCPDDITDEQRGFYFDEVNHSRQTVYRRNTDSYRNNYQ</sequence>
<dbReference type="SMART" id="SM00195">
    <property type="entry name" value="DSPc"/>
    <property type="match status" value="1"/>
</dbReference>
<feature type="region of interest" description="Disordered" evidence="12">
    <location>
        <begin position="299"/>
        <end position="326"/>
    </location>
</feature>
<dbReference type="PROSITE" id="PS00383">
    <property type="entry name" value="TYR_PHOSPHATASE_1"/>
    <property type="match status" value="1"/>
</dbReference>
<gene>
    <name evidence="15" type="primary">DUSP11</name>
    <name evidence="15" type="ORF">N1851_000301</name>
</gene>
<dbReference type="GO" id="GO:0004651">
    <property type="term" value="F:polynucleotide 5'-phosphatase activity"/>
    <property type="evidence" value="ECO:0007669"/>
    <property type="project" value="TreeGrafter"/>
</dbReference>
<dbReference type="EMBL" id="JAOPHQ010000009">
    <property type="protein sequence ID" value="KAK0156431.1"/>
    <property type="molecule type" value="Genomic_DNA"/>
</dbReference>
<feature type="region of interest" description="Disordered" evidence="12">
    <location>
        <begin position="176"/>
        <end position="266"/>
    </location>
</feature>
<feature type="compositionally biased region" description="Pro residues" evidence="12">
    <location>
        <begin position="245"/>
        <end position="262"/>
    </location>
</feature>
<evidence type="ECO:0000256" key="9">
    <source>
        <dbReference type="ARBA" id="ARBA00068666"/>
    </source>
</evidence>
<protein>
    <recommendedName>
        <fullName evidence="9">RNA/RNP complex-1-interacting phosphatase</fullName>
    </recommendedName>
    <alternativeName>
        <fullName evidence="10">Dual specificity protein phosphatase 11</fullName>
    </alternativeName>
    <alternativeName>
        <fullName evidence="11">Phosphatase that interacts with RNA/RNP complex 1</fullName>
    </alternativeName>
</protein>
<dbReference type="InterPro" id="IPR000387">
    <property type="entry name" value="Tyr_Pase_dom"/>
</dbReference>
<keyword evidence="3" id="KW-0378">Hydrolase</keyword>
<evidence type="ECO:0000256" key="8">
    <source>
        <dbReference type="ARBA" id="ARBA00065987"/>
    </source>
</evidence>
<evidence type="ECO:0000259" key="13">
    <source>
        <dbReference type="PROSITE" id="PS50054"/>
    </source>
</evidence>
<evidence type="ECO:0000256" key="10">
    <source>
        <dbReference type="ARBA" id="ARBA00076572"/>
    </source>
</evidence>
<dbReference type="SUPFAM" id="SSF52799">
    <property type="entry name" value="(Phosphotyrosine protein) phosphatases II"/>
    <property type="match status" value="1"/>
</dbReference>
<dbReference type="CDD" id="cd17665">
    <property type="entry name" value="DSP_DUSP11"/>
    <property type="match status" value="1"/>
</dbReference>
<evidence type="ECO:0000256" key="11">
    <source>
        <dbReference type="ARBA" id="ARBA00080235"/>
    </source>
</evidence>
<dbReference type="Proteomes" id="UP001174136">
    <property type="component" value="Unassembled WGS sequence"/>
</dbReference>
<feature type="compositionally biased region" description="Basic and acidic residues" evidence="12">
    <location>
        <begin position="210"/>
        <end position="224"/>
    </location>
</feature>
<evidence type="ECO:0000256" key="2">
    <source>
        <dbReference type="ARBA" id="ARBA00008601"/>
    </source>
</evidence>